<evidence type="ECO:0000259" key="1">
    <source>
        <dbReference type="Pfam" id="PF07238"/>
    </source>
</evidence>
<organism evidence="2 3">
    <name type="scientific">Sphingobium phenoxybenzoativorans</name>
    <dbReference type="NCBI Taxonomy" id="1592790"/>
    <lineage>
        <taxon>Bacteria</taxon>
        <taxon>Pseudomonadati</taxon>
        <taxon>Pseudomonadota</taxon>
        <taxon>Alphaproteobacteria</taxon>
        <taxon>Sphingomonadales</taxon>
        <taxon>Sphingomonadaceae</taxon>
        <taxon>Sphingobium</taxon>
    </lineage>
</organism>
<reference evidence="2" key="1">
    <citation type="submission" date="2021-04" db="EMBL/GenBank/DDBJ databases">
        <title>Isolation of p-tert-butylphenol degrading bacteria Sphingobium phenoxybenzoativorans Tas13 from active sludge.</title>
        <authorList>
            <person name="Li Y."/>
        </authorList>
    </citation>
    <scope>NUCLEOTIDE SEQUENCE</scope>
    <source>
        <strain evidence="2">Tas13</strain>
    </source>
</reference>
<name>A0A975K3V1_9SPHN</name>
<dbReference type="EMBL" id="CP073910">
    <property type="protein sequence ID" value="QUT03904.1"/>
    <property type="molecule type" value="Genomic_DNA"/>
</dbReference>
<sequence length="101" mass="11459">MKTALLTWAEQEIDARRDHRLEIFLPVKLLWAGTRRSAQIVNISQSGAKLYCAITPSHGDLLGIEWQGKLILGRCVWSRSHLAGIAFEERLTDEQMRAMIA</sequence>
<dbReference type="SUPFAM" id="SSF141371">
    <property type="entry name" value="PilZ domain-like"/>
    <property type="match status" value="1"/>
</dbReference>
<gene>
    <name evidence="2" type="ORF">KFK14_12165</name>
</gene>
<evidence type="ECO:0000313" key="2">
    <source>
        <dbReference type="EMBL" id="QUT03904.1"/>
    </source>
</evidence>
<dbReference type="AlphaFoldDB" id="A0A975K3V1"/>
<dbReference type="Proteomes" id="UP000681425">
    <property type="component" value="Chromosome"/>
</dbReference>
<feature type="domain" description="PilZ" evidence="1">
    <location>
        <begin position="16"/>
        <end position="99"/>
    </location>
</feature>
<dbReference type="RefSeq" id="WP_212607819.1">
    <property type="nucleotide sequence ID" value="NZ_CP073910.1"/>
</dbReference>
<keyword evidence="3" id="KW-1185">Reference proteome</keyword>
<evidence type="ECO:0000313" key="3">
    <source>
        <dbReference type="Proteomes" id="UP000681425"/>
    </source>
</evidence>
<protein>
    <submittedName>
        <fullName evidence="2">PilZ domain-containing protein</fullName>
    </submittedName>
</protein>
<dbReference type="GO" id="GO:0035438">
    <property type="term" value="F:cyclic-di-GMP binding"/>
    <property type="evidence" value="ECO:0007669"/>
    <property type="project" value="InterPro"/>
</dbReference>
<dbReference type="InterPro" id="IPR009875">
    <property type="entry name" value="PilZ_domain"/>
</dbReference>
<proteinExistence type="predicted"/>
<accession>A0A975K3V1</accession>
<dbReference type="KEGG" id="spph:KFK14_12165"/>
<dbReference type="Pfam" id="PF07238">
    <property type="entry name" value="PilZ"/>
    <property type="match status" value="1"/>
</dbReference>